<keyword evidence="3" id="KW-1185">Reference proteome</keyword>
<name>A0ABY1QK46_9BACT</name>
<proteinExistence type="predicted"/>
<accession>A0ABY1QK46</accession>
<dbReference type="EMBL" id="FXUG01000013">
    <property type="protein sequence ID" value="SMP70660.1"/>
    <property type="molecule type" value="Genomic_DNA"/>
</dbReference>
<comment type="caution">
    <text evidence="2">The sequence shown here is derived from an EMBL/GenBank/DDBJ whole genome shotgun (WGS) entry which is preliminary data.</text>
</comment>
<reference evidence="2 3" key="1">
    <citation type="submission" date="2017-05" db="EMBL/GenBank/DDBJ databases">
        <authorList>
            <person name="Varghese N."/>
            <person name="Submissions S."/>
        </authorList>
    </citation>
    <scope>NUCLEOTIDE SEQUENCE [LARGE SCALE GENOMIC DNA]</scope>
    <source>
        <strain evidence="2 3">DSM 25457</strain>
    </source>
</reference>
<sequence length="511" mass="54611">MMSETGSSVSGQTDRPIGSPKGSPAGSLNPRAKTDSLVKPETIQRRSWLAGAVSLVAFAGCKPDSSGGSDSAGSAGGESRRQVPLRVVWVGSDAEADILRRTWQSISEQPLDLRLVAPPQSAPEGEASKVVEMAAKADVVVYPLMWMAEMIGEKRLMPLLSSSEQDSIGDVVSSDSGNASRRNGMPASLKVATSFAGEQRAIPLGGHLPAMLLSESVAEQDVDASLKTWAAYREFAKQHDGKCAEPTAKGWAAAMYLWRLSTSLDATWLFDRETMRPLLDEPNYVAVLEEMAETVKLNPSLVKSDGLSPGQVYQSIASGELVGGIGFPQLETEQTAGSDAVSAVSILSLPSGTIAISERDDLSLGKVDLRRSMMNPFMLVGSLAASCRQTAAADRFLQWLAGGQGSEPIYRNIGSIVNTQTQAGDDESGTVDGYQAWLRKELSDPNVVPTLQLLGAAEYYSVLDEGVRACVHGDRPAKQVCAEVSEAWRKLNLKHDLPTQMRSWRRAQGGA</sequence>
<organism evidence="2 3">
    <name type="scientific">Neorhodopirellula lusitana</name>
    <dbReference type="NCBI Taxonomy" id="445327"/>
    <lineage>
        <taxon>Bacteria</taxon>
        <taxon>Pseudomonadati</taxon>
        <taxon>Planctomycetota</taxon>
        <taxon>Planctomycetia</taxon>
        <taxon>Pirellulales</taxon>
        <taxon>Pirellulaceae</taxon>
        <taxon>Neorhodopirellula</taxon>
    </lineage>
</organism>
<dbReference type="Gene3D" id="3.40.190.10">
    <property type="entry name" value="Periplasmic binding protein-like II"/>
    <property type="match status" value="1"/>
</dbReference>
<evidence type="ECO:0000313" key="3">
    <source>
        <dbReference type="Proteomes" id="UP001158067"/>
    </source>
</evidence>
<gene>
    <name evidence="2" type="ORF">SAMN06265222_113103</name>
</gene>
<feature type="compositionally biased region" description="Basic and acidic residues" evidence="1">
    <location>
        <begin position="32"/>
        <end position="41"/>
    </location>
</feature>
<dbReference type="InterPro" id="IPR050490">
    <property type="entry name" value="Bact_solute-bd_prot1"/>
</dbReference>
<feature type="region of interest" description="Disordered" evidence="1">
    <location>
        <begin position="1"/>
        <end position="41"/>
    </location>
</feature>
<dbReference type="PANTHER" id="PTHR43649:SF12">
    <property type="entry name" value="DIACETYLCHITOBIOSE BINDING PROTEIN DASA"/>
    <property type="match status" value="1"/>
</dbReference>
<dbReference type="PANTHER" id="PTHR43649">
    <property type="entry name" value="ARABINOSE-BINDING PROTEIN-RELATED"/>
    <property type="match status" value="1"/>
</dbReference>
<protein>
    <submittedName>
        <fullName evidence="2">ABC-type glycerol-3-phosphate transport system, substrate-binding protein</fullName>
    </submittedName>
</protein>
<evidence type="ECO:0000256" key="1">
    <source>
        <dbReference type="SAM" id="MobiDB-lite"/>
    </source>
</evidence>
<dbReference type="SUPFAM" id="SSF53850">
    <property type="entry name" value="Periplasmic binding protein-like II"/>
    <property type="match status" value="1"/>
</dbReference>
<evidence type="ECO:0000313" key="2">
    <source>
        <dbReference type="EMBL" id="SMP70660.1"/>
    </source>
</evidence>
<feature type="compositionally biased region" description="Polar residues" evidence="1">
    <location>
        <begin position="1"/>
        <end position="13"/>
    </location>
</feature>
<dbReference type="Proteomes" id="UP001158067">
    <property type="component" value="Unassembled WGS sequence"/>
</dbReference>